<comment type="caution">
    <text evidence="1">The sequence shown here is derived from an EMBL/GenBank/DDBJ whole genome shotgun (WGS) entry which is preliminary data.</text>
</comment>
<keyword evidence="2" id="KW-1185">Reference proteome</keyword>
<gene>
    <name evidence="1" type="ORF">OPT61_g1242</name>
</gene>
<organism evidence="1 2">
    <name type="scientific">Boeremia exigua</name>
    <dbReference type="NCBI Taxonomy" id="749465"/>
    <lineage>
        <taxon>Eukaryota</taxon>
        <taxon>Fungi</taxon>
        <taxon>Dikarya</taxon>
        <taxon>Ascomycota</taxon>
        <taxon>Pezizomycotina</taxon>
        <taxon>Dothideomycetes</taxon>
        <taxon>Pleosporomycetidae</taxon>
        <taxon>Pleosporales</taxon>
        <taxon>Pleosporineae</taxon>
        <taxon>Didymellaceae</taxon>
        <taxon>Boeremia</taxon>
    </lineage>
</organism>
<reference evidence="1" key="1">
    <citation type="submission" date="2022-11" db="EMBL/GenBank/DDBJ databases">
        <title>Genome Sequence of Boeremia exigua.</title>
        <authorList>
            <person name="Buettner E."/>
        </authorList>
    </citation>
    <scope>NUCLEOTIDE SEQUENCE</scope>
    <source>
        <strain evidence="1">CU02</strain>
    </source>
</reference>
<accession>A0ACC2IQU1</accession>
<evidence type="ECO:0000313" key="1">
    <source>
        <dbReference type="EMBL" id="KAJ8117591.1"/>
    </source>
</evidence>
<name>A0ACC2IQU1_9PLEO</name>
<protein>
    <submittedName>
        <fullName evidence="1">Uncharacterized protein</fullName>
    </submittedName>
</protein>
<dbReference type="Proteomes" id="UP001153331">
    <property type="component" value="Unassembled WGS sequence"/>
</dbReference>
<dbReference type="EMBL" id="JAPHNI010000047">
    <property type="protein sequence ID" value="KAJ8117591.1"/>
    <property type="molecule type" value="Genomic_DNA"/>
</dbReference>
<sequence>MMDQIYRRASETFVWLGTSTTESSEAIRSFSAYGLEALQYGIFDLSSRPDPTDSFEFGYERWTLGLPDPYGKHMMNKVIHNMHDPRRSSPLRMLASIMQRPWWSRIWVLQELLLSPNPIFVCGYQTITAKEFVASVRLYEAALTVYYEYLLPKPMDLSTHDNDLSLVREIGHETRNFHSMADVPALVLYTTQLRQRERSHYHRIQEPYFGLGNMWDLVQDITLSSRRLEAFDPRDRVYALLGIARMSRVDAVTIKPDYALSCADVYAQATYVFLQYTGAIMLTLATRSHKRASVPNLPSWAIDWSLTNLMTSPFPDAHELPQNLFRFTRSPYKKDILTTLATVYGRVETIKTKAPVPIPSVDPGEEHHSRIIAFLSEYLSGLDLHNRATLKVVKDSLQHLICSMILTSTEDISGAAKSEFALSDLYKASLYIQNRVICTHSLDSKSSEDPRDVIATEVVDGRPDCDSPKPLVASTIEMAGPSLDSDVLSYALDRISDAVRHESIAFVADGGMVGVGPQGICDGDLLIGYENESLRFAVRAVEDDLYELVGKVCVPQIDSQGATGANIHKVDTIDLC</sequence>
<evidence type="ECO:0000313" key="2">
    <source>
        <dbReference type="Proteomes" id="UP001153331"/>
    </source>
</evidence>
<proteinExistence type="predicted"/>